<evidence type="ECO:0000313" key="1">
    <source>
        <dbReference type="EMBL" id="MBS4196310.1"/>
    </source>
</evidence>
<evidence type="ECO:0000313" key="2">
    <source>
        <dbReference type="Proteomes" id="UP000681414"/>
    </source>
</evidence>
<dbReference type="AlphaFoldDB" id="A0A942YIC2"/>
<keyword evidence="2" id="KW-1185">Reference proteome</keyword>
<organism evidence="1 2">
    <name type="scientific">Lederbergia citri</name>
    <dbReference type="NCBI Taxonomy" id="2833580"/>
    <lineage>
        <taxon>Bacteria</taxon>
        <taxon>Bacillati</taxon>
        <taxon>Bacillota</taxon>
        <taxon>Bacilli</taxon>
        <taxon>Bacillales</taxon>
        <taxon>Bacillaceae</taxon>
        <taxon>Lederbergia</taxon>
    </lineage>
</organism>
<dbReference type="Proteomes" id="UP000681414">
    <property type="component" value="Unassembled WGS sequence"/>
</dbReference>
<comment type="caution">
    <text evidence="1">The sequence shown here is derived from an EMBL/GenBank/DDBJ whole genome shotgun (WGS) entry which is preliminary data.</text>
</comment>
<reference evidence="1 2" key="1">
    <citation type="submission" date="2021-05" db="EMBL/GenBank/DDBJ databases">
        <title>Novel Bacillus species.</title>
        <authorList>
            <person name="Liu G."/>
        </authorList>
    </citation>
    <scope>NUCLEOTIDE SEQUENCE [LARGE SCALE GENOMIC DNA]</scope>
    <source>
        <strain evidence="2">FJAT-49780</strain>
    </source>
</reference>
<name>A0A942YIC2_9BACI</name>
<proteinExistence type="predicted"/>
<protein>
    <submittedName>
        <fullName evidence="1">Uncharacterized protein</fullName>
    </submittedName>
</protein>
<dbReference type="RefSeq" id="WP_213125448.1">
    <property type="nucleotide sequence ID" value="NZ_JAGYPG010000002.1"/>
</dbReference>
<gene>
    <name evidence="1" type="ORF">KHA97_14680</name>
</gene>
<dbReference type="EMBL" id="JAGYPG010000002">
    <property type="protein sequence ID" value="MBS4196310.1"/>
    <property type="molecule type" value="Genomic_DNA"/>
</dbReference>
<accession>A0A942YIC2</accession>
<sequence>MKIKMTKKMFSSIDNIELGKACFAPIIPMIRGKSIEIKKQIYNQLSPEQKDLFMFSVYYNHAEKSLYEFYWWSAYYYAQPDAWIELKRALIHFKAKSMLCILNELEDFFREKNYSRNLENINLSQKDIDNQVDLQNFIQSMFTKFKEISPITLNKIGDCIRENPYQFVYLEDV</sequence>